<proteinExistence type="predicted"/>
<dbReference type="RefSeq" id="WP_211809003.1">
    <property type="nucleotide sequence ID" value="NZ_CP072362.1"/>
</dbReference>
<protein>
    <submittedName>
        <fullName evidence="1">Uncharacterized protein</fullName>
    </submittedName>
</protein>
<accession>A0ABX7XUY0</accession>
<dbReference type="EMBL" id="CP072362">
    <property type="protein sequence ID" value="QUB77265.1"/>
    <property type="molecule type" value="Genomic_DNA"/>
</dbReference>
<sequence>MTIKEIEYLKSGSYVYIYDRWLKLSYNDEYRIVYTNDPFFLSLGFKKSGDYYKLYLSRASVYEFTAIRKYIYCIFCGGKYTPNQVVKNDKIILFPDIDTQIHILGFRDKGEHYIEIPYDKFISEVTDIWEERTPIEGFKFDTEPIVYLKKDGVWLVEE</sequence>
<keyword evidence="2" id="KW-1185">Reference proteome</keyword>
<reference evidence="1 2" key="1">
    <citation type="submission" date="2021-03" db="EMBL/GenBank/DDBJ databases">
        <title>Human Oral Microbial Genomes.</title>
        <authorList>
            <person name="Johnston C.D."/>
            <person name="Chen T."/>
            <person name="Dewhirst F.E."/>
        </authorList>
    </citation>
    <scope>NUCLEOTIDE SEQUENCE [LARGE SCALE GENOMIC DNA]</scope>
    <source>
        <strain evidence="1 2">F0054</strain>
    </source>
</reference>
<evidence type="ECO:0000313" key="2">
    <source>
        <dbReference type="Proteomes" id="UP000682195"/>
    </source>
</evidence>
<name>A0ABX7XUY0_9BACT</name>
<organism evidence="1 2">
    <name type="scientific">Prevotella melaninogenica</name>
    <dbReference type="NCBI Taxonomy" id="28132"/>
    <lineage>
        <taxon>Bacteria</taxon>
        <taxon>Pseudomonadati</taxon>
        <taxon>Bacteroidota</taxon>
        <taxon>Bacteroidia</taxon>
        <taxon>Bacteroidales</taxon>
        <taxon>Prevotellaceae</taxon>
        <taxon>Prevotella</taxon>
    </lineage>
</organism>
<evidence type="ECO:0000313" key="1">
    <source>
        <dbReference type="EMBL" id="QUB77265.1"/>
    </source>
</evidence>
<dbReference type="Proteomes" id="UP000682195">
    <property type="component" value="Chromosome 2"/>
</dbReference>
<gene>
    <name evidence="1" type="ORF">J5A58_13375</name>
</gene>